<evidence type="ECO:0000256" key="4">
    <source>
        <dbReference type="ARBA" id="ARBA00022475"/>
    </source>
</evidence>
<evidence type="ECO:0000313" key="10">
    <source>
        <dbReference type="EMBL" id="GEC99045.1"/>
    </source>
</evidence>
<feature type="transmembrane region" description="Helical" evidence="8">
    <location>
        <begin position="256"/>
        <end position="277"/>
    </location>
</feature>
<dbReference type="OrthoDB" id="9801058at2"/>
<name>A0A4Y4D1I7_KOCVA</name>
<keyword evidence="11" id="KW-1185">Reference proteome</keyword>
<dbReference type="InterPro" id="IPR002781">
    <property type="entry name" value="TM_pro_TauE-like"/>
</dbReference>
<evidence type="ECO:0000256" key="2">
    <source>
        <dbReference type="ARBA" id="ARBA00009142"/>
    </source>
</evidence>
<comment type="caution">
    <text evidence="10">The sequence shown here is derived from an EMBL/GenBank/DDBJ whole genome shotgun (WGS) entry which is preliminary data.</text>
</comment>
<evidence type="ECO:0000256" key="8">
    <source>
        <dbReference type="RuleBase" id="RU363041"/>
    </source>
</evidence>
<feature type="compositionally biased region" description="Low complexity" evidence="9">
    <location>
        <begin position="163"/>
        <end position="183"/>
    </location>
</feature>
<keyword evidence="7 8" id="KW-0472">Membrane</keyword>
<feature type="transmembrane region" description="Helical" evidence="8">
    <location>
        <begin position="224"/>
        <end position="244"/>
    </location>
</feature>
<reference evidence="10 11" key="1">
    <citation type="submission" date="2019-06" db="EMBL/GenBank/DDBJ databases">
        <title>Whole genome shotgun sequence of Kocuria varians NBRC 15358.</title>
        <authorList>
            <person name="Hosoyama A."/>
            <person name="Uohara A."/>
            <person name="Ohji S."/>
            <person name="Ichikawa N."/>
        </authorList>
    </citation>
    <scope>NUCLEOTIDE SEQUENCE [LARGE SCALE GENOMIC DNA]</scope>
    <source>
        <strain evidence="10 11">NBRC 15358</strain>
    </source>
</reference>
<keyword evidence="5 8" id="KW-0812">Transmembrane</keyword>
<evidence type="ECO:0000256" key="1">
    <source>
        <dbReference type="ARBA" id="ARBA00004651"/>
    </source>
</evidence>
<keyword evidence="6 8" id="KW-1133">Transmembrane helix</keyword>
<feature type="transmembrane region" description="Helical" evidence="8">
    <location>
        <begin position="100"/>
        <end position="118"/>
    </location>
</feature>
<evidence type="ECO:0000256" key="6">
    <source>
        <dbReference type="ARBA" id="ARBA00022989"/>
    </source>
</evidence>
<comment type="similarity">
    <text evidence="2 8">Belongs to the 4-toluene sulfonate uptake permease (TSUP) (TC 2.A.102) family.</text>
</comment>
<evidence type="ECO:0000256" key="7">
    <source>
        <dbReference type="ARBA" id="ARBA00023136"/>
    </source>
</evidence>
<feature type="compositionally biased region" description="Low complexity" evidence="9">
    <location>
        <begin position="129"/>
        <end position="148"/>
    </location>
</feature>
<evidence type="ECO:0000256" key="5">
    <source>
        <dbReference type="ARBA" id="ARBA00022692"/>
    </source>
</evidence>
<dbReference type="InterPro" id="IPR052017">
    <property type="entry name" value="TSUP"/>
</dbReference>
<feature type="transmembrane region" description="Helical" evidence="8">
    <location>
        <begin position="75"/>
        <end position="94"/>
    </location>
</feature>
<accession>A0A4Y4D1I7</accession>
<feature type="region of interest" description="Disordered" evidence="9">
    <location>
        <begin position="129"/>
        <end position="184"/>
    </location>
</feature>
<dbReference type="AlphaFoldDB" id="A0A4Y4D1I7"/>
<keyword evidence="3" id="KW-0813">Transport</keyword>
<evidence type="ECO:0000256" key="3">
    <source>
        <dbReference type="ARBA" id="ARBA00022448"/>
    </source>
</evidence>
<protein>
    <recommendedName>
        <fullName evidence="8">Probable membrane transporter protein</fullName>
    </recommendedName>
</protein>
<sequence>MLPDLTLLAWAGLLCGALLVGFSKTALPGINTLAVALFAAILPARASTGALLVLLLVGDCFALWNYRRHAHWPTLVRMMPAVVAGLALGGVFLAFAGDSLVRRVIGVLLILLMGITLWQRRGRRRAEARGAASAPGAGAGSVPAVGPGSDSGAVPGSDAGPTSGSNSSVNSASDDDAAAPADSHGTSKLAAAGYGTLGGFTTMVANAGGPVMSMYFLAARFPKHAFLGTAAWFFVTMNLLKVPVSVGLGLLTTHTLVMDALLVPGVVVGALVGKWALARIAQHVFDRAVIAVTLLGAVYLLF</sequence>
<feature type="transmembrane region" description="Helical" evidence="8">
    <location>
        <begin position="284"/>
        <end position="301"/>
    </location>
</feature>
<evidence type="ECO:0000256" key="9">
    <source>
        <dbReference type="SAM" id="MobiDB-lite"/>
    </source>
</evidence>
<feature type="transmembrane region" description="Helical" evidence="8">
    <location>
        <begin position="38"/>
        <end position="63"/>
    </location>
</feature>
<comment type="subcellular location">
    <subcellularLocation>
        <location evidence="1 8">Cell membrane</location>
        <topology evidence="1 8">Multi-pass membrane protein</topology>
    </subcellularLocation>
</comment>
<dbReference type="Proteomes" id="UP000315730">
    <property type="component" value="Unassembled WGS sequence"/>
</dbReference>
<gene>
    <name evidence="10" type="ORF">KVA01_12000</name>
</gene>
<dbReference type="Pfam" id="PF01925">
    <property type="entry name" value="TauE"/>
    <property type="match status" value="1"/>
</dbReference>
<dbReference type="GO" id="GO:0005886">
    <property type="term" value="C:plasma membrane"/>
    <property type="evidence" value="ECO:0007669"/>
    <property type="project" value="UniProtKB-SubCell"/>
</dbReference>
<dbReference type="RefSeq" id="WP_068467925.1">
    <property type="nucleotide sequence ID" value="NZ_BJNW01000008.1"/>
</dbReference>
<dbReference type="EMBL" id="BJNW01000008">
    <property type="protein sequence ID" value="GEC99045.1"/>
    <property type="molecule type" value="Genomic_DNA"/>
</dbReference>
<keyword evidence="4 8" id="KW-1003">Cell membrane</keyword>
<proteinExistence type="inferred from homology"/>
<dbReference type="PANTHER" id="PTHR30269">
    <property type="entry name" value="TRANSMEMBRANE PROTEIN YFCA"/>
    <property type="match status" value="1"/>
</dbReference>
<evidence type="ECO:0000313" key="11">
    <source>
        <dbReference type="Proteomes" id="UP000315730"/>
    </source>
</evidence>
<organism evidence="10 11">
    <name type="scientific">Kocuria varians</name>
    <name type="common">Micrococcus varians</name>
    <dbReference type="NCBI Taxonomy" id="1272"/>
    <lineage>
        <taxon>Bacteria</taxon>
        <taxon>Bacillati</taxon>
        <taxon>Actinomycetota</taxon>
        <taxon>Actinomycetes</taxon>
        <taxon>Micrococcales</taxon>
        <taxon>Micrococcaceae</taxon>
        <taxon>Kocuria</taxon>
    </lineage>
</organism>
<dbReference type="STRING" id="1272.GCA_900014985_00706"/>
<dbReference type="PANTHER" id="PTHR30269:SF23">
    <property type="entry name" value="MEMBRANE TRANSPORTER PROTEIN YDHB-RELATED"/>
    <property type="match status" value="1"/>
</dbReference>